<dbReference type="AlphaFoldDB" id="A0AB33BQU3"/>
<protein>
    <submittedName>
        <fullName evidence="2">Uncharacterized protein</fullName>
    </submittedName>
</protein>
<evidence type="ECO:0000256" key="1">
    <source>
        <dbReference type="SAM" id="Phobius"/>
    </source>
</evidence>
<sequence>MDFMSQVLIDIKSHAHIHFTGFLGAAFGFLLSKEPLRDKWVGFIAGCILCVVFSA</sequence>
<organism evidence="2 3">
    <name type="scientific">Acinetobacter pittii</name>
    <name type="common">Acinetobacter genomosp. 3</name>
    <dbReference type="NCBI Taxonomy" id="48296"/>
    <lineage>
        <taxon>Bacteria</taxon>
        <taxon>Pseudomonadati</taxon>
        <taxon>Pseudomonadota</taxon>
        <taxon>Gammaproteobacteria</taxon>
        <taxon>Moraxellales</taxon>
        <taxon>Moraxellaceae</taxon>
        <taxon>Acinetobacter</taxon>
        <taxon>Acinetobacter calcoaceticus/baumannii complex</taxon>
    </lineage>
</organism>
<accession>A0AB33BQU3</accession>
<evidence type="ECO:0000313" key="3">
    <source>
        <dbReference type="Proteomes" id="UP000076152"/>
    </source>
</evidence>
<evidence type="ECO:0000313" key="2">
    <source>
        <dbReference type="EMBL" id="AMX19769.1"/>
    </source>
</evidence>
<name>A0AB33BQU3_ACIPI</name>
<dbReference type="EMBL" id="CP015145">
    <property type="protein sequence ID" value="AMX19769.1"/>
    <property type="molecule type" value="Genomic_DNA"/>
</dbReference>
<keyword evidence="1" id="KW-0472">Membrane</keyword>
<dbReference type="Proteomes" id="UP000076152">
    <property type="component" value="Chromosome"/>
</dbReference>
<feature type="transmembrane region" description="Helical" evidence="1">
    <location>
        <begin position="15"/>
        <end position="32"/>
    </location>
</feature>
<proteinExistence type="predicted"/>
<keyword evidence="1" id="KW-1133">Transmembrane helix</keyword>
<keyword evidence="1" id="KW-0812">Transmembrane</keyword>
<gene>
    <name evidence="2" type="ORF">IEC338SC_2643</name>
</gene>
<reference evidence="2 3" key="1">
    <citation type="submission" date="2016-04" db="EMBL/GenBank/DDBJ databases">
        <title>Complete genome sequencing of OXA-72 bearing Acinetobacter pittii strain IEC338SC.</title>
        <authorList>
            <person name="Brasiliense D.M."/>
            <person name="Lima K.V."/>
            <person name="Souza C.O."/>
            <person name="Dutra L.G."/>
            <person name="Mamizuka E.M."/>
            <person name="Perez-Chaparro P.J."/>
            <person name="McCulloch J.A."/>
        </authorList>
    </citation>
    <scope>NUCLEOTIDE SEQUENCE [LARGE SCALE GENOMIC DNA]</scope>
    <source>
        <strain evidence="2 3">IEC338SC</strain>
    </source>
</reference>